<dbReference type="OMA" id="AWGNEII"/>
<dbReference type="Proteomes" id="UP000068243">
    <property type="component" value="Unassembled WGS sequence"/>
</dbReference>
<feature type="signal peptide" evidence="1">
    <location>
        <begin position="1"/>
        <end position="32"/>
    </location>
</feature>
<gene>
    <name evidence="2" type="ORF">ABL_05733</name>
</gene>
<proteinExistence type="predicted"/>
<reference evidence="3" key="1">
    <citation type="journal article" date="2016" name="Genome Announc.">
        <title>Draft genome sequence of Aspergillus niger strain An76.</title>
        <authorList>
            <person name="Gong W."/>
            <person name="Cheng Z."/>
            <person name="Zhang H."/>
            <person name="Liu L."/>
            <person name="Gao P."/>
            <person name="Wang L."/>
        </authorList>
    </citation>
    <scope>NUCLEOTIDE SEQUENCE [LARGE SCALE GENOMIC DNA]</scope>
    <source>
        <strain evidence="3">An76</strain>
    </source>
</reference>
<organism evidence="2 3">
    <name type="scientific">Aspergillus niger</name>
    <dbReference type="NCBI Taxonomy" id="5061"/>
    <lineage>
        <taxon>Eukaryota</taxon>
        <taxon>Fungi</taxon>
        <taxon>Dikarya</taxon>
        <taxon>Ascomycota</taxon>
        <taxon>Pezizomycotina</taxon>
        <taxon>Eurotiomycetes</taxon>
        <taxon>Eurotiomycetidae</taxon>
        <taxon>Eurotiales</taxon>
        <taxon>Aspergillaceae</taxon>
        <taxon>Aspergillus</taxon>
        <taxon>Aspergillus subgen. Circumdati</taxon>
    </lineage>
</organism>
<dbReference type="EMBL" id="BCMY01000008">
    <property type="protein sequence ID" value="GAQ43072.1"/>
    <property type="molecule type" value="Genomic_DNA"/>
</dbReference>
<keyword evidence="1" id="KW-0732">Signal</keyword>
<evidence type="ECO:0000313" key="3">
    <source>
        <dbReference type="Proteomes" id="UP000068243"/>
    </source>
</evidence>
<dbReference type="AlphaFoldDB" id="A0A117E272"/>
<dbReference type="OrthoDB" id="3780330at2759"/>
<name>A0A117E272_ASPNG</name>
<protein>
    <submittedName>
        <fullName evidence="2">Uncharacterized protein</fullName>
    </submittedName>
</protein>
<evidence type="ECO:0000313" key="2">
    <source>
        <dbReference type="EMBL" id="GAQ43072.1"/>
    </source>
</evidence>
<feature type="chain" id="PRO_5007147850" evidence="1">
    <location>
        <begin position="33"/>
        <end position="283"/>
    </location>
</feature>
<accession>A0A117E272</accession>
<evidence type="ECO:0000256" key="1">
    <source>
        <dbReference type="SAM" id="SignalP"/>
    </source>
</evidence>
<sequence length="283" mass="31996">MKFQEIKRGISIPRLSHFLLLFLFAFNSLVNTAYDINDGEKDYAKEGDTALGIKLDLNFARTWPNVDPKDSTVIRNWVFSSHLKFKGLVNDETNGIEDEQLWQIALTGYNEMQANQEAYGIPKRQRSKAMTVLAFDHELILASSQKGESFSYYYTDTPVAKALERCQVTRRRDFGKESIHKNEGKCGEEMAAHLYYLVHPGKSLSSQKPRVATIVGGKRTDPCTDNKGEKFGCSTFVQEYGIEVVDANKEFKEFSLSEIAGGIEKRSQIQLCYSPDTSSNSKK</sequence>
<comment type="caution">
    <text evidence="2">The sequence shown here is derived from an EMBL/GenBank/DDBJ whole genome shotgun (WGS) entry which is preliminary data.</text>
</comment>